<evidence type="ECO:0000313" key="2">
    <source>
        <dbReference type="EMBL" id="KAF2863512.1"/>
    </source>
</evidence>
<dbReference type="AlphaFoldDB" id="A0A6A7C8E0"/>
<sequence>MADVDTIDVERAIHLLQQLKKTASPEELVALHRALLPTREVKESPYHRRSGLPPGLATRGGCSEDVLRKPGEVQSHIRQVKAERRNGWIHNDVSSDSVARLAALDLADDSVKPMSRSETPSDAEYAMGAYRPGTLRIINGCASPAPSSILPDMDTPRRAQTMDAAGWAAQMRQPSVKNSGIQTPPINSGIGTVSPLDQSPRSSADYKPAQPARSSTECDQDHPHSNRTALARLTGDSLRPDAGHLQVMGSGDSGYSSDAPPQQEFRSSTSSIVEQAKPKKSSPFYKLQSLRSDKRSSLPPSAFPAVWGSNDTVGSTGSTQSWGPEKTHKKLHKPMPERRKDEPSGVPIPQKSVTKRPSFVRRRSKSRDRVNTEPELSRSWTKKFSRSPSLPGGRPETIPTMPSSHMDDMDATARALGAGLYGVASEMARNAPTSNTRQPSPLALGPNWLRPRNKGMTPEMASELARMKSRDFAHADKPWQDKPRMATPAQSSKKKPQLSVLVEDRFPEWHSKAEADLPKVPVMPHRPQSMFTDVPPMPAFPADFEALTHRADELVAKKLHSARSTPAASARNSVEVESPRTDKKLRKKQQKEHRPEGVQEVPEDGQAEPSPSIVVSRYVTPPAASWEGNKENFRPSVRCSTSTSTFVTVKSWDPRPQTSSQDAPPKVFRAYSPSQASQAERSRAESLAKLTGANESSASLHSTSVPTRTDSLDFYDRYSGGLGYGWERGSGFQGSAGTRRSGSEGRRKSVARQEEYGLDLSDVPVFLRK</sequence>
<feature type="compositionally biased region" description="Basic and acidic residues" evidence="1">
    <location>
        <begin position="367"/>
        <end position="376"/>
    </location>
</feature>
<feature type="compositionally biased region" description="Basic and acidic residues" evidence="1">
    <location>
        <begin position="334"/>
        <end position="343"/>
    </location>
</feature>
<feature type="compositionally biased region" description="Polar residues" evidence="1">
    <location>
        <begin position="253"/>
        <end position="273"/>
    </location>
</feature>
<feature type="compositionally biased region" description="Polar residues" evidence="1">
    <location>
        <begin position="693"/>
        <end position="708"/>
    </location>
</feature>
<accession>A0A6A7C8E0</accession>
<evidence type="ECO:0000313" key="3">
    <source>
        <dbReference type="Proteomes" id="UP000799421"/>
    </source>
</evidence>
<dbReference type="OrthoDB" id="5341904at2759"/>
<feature type="region of interest" description="Disordered" evidence="1">
    <location>
        <begin position="476"/>
        <end position="498"/>
    </location>
</feature>
<gene>
    <name evidence="2" type="ORF">K470DRAFT_274394</name>
</gene>
<feature type="region of interest" description="Disordered" evidence="1">
    <location>
        <begin position="728"/>
        <end position="754"/>
    </location>
</feature>
<feature type="compositionally biased region" description="Polar residues" evidence="1">
    <location>
        <begin position="309"/>
        <end position="322"/>
    </location>
</feature>
<feature type="compositionally biased region" description="Low complexity" evidence="1">
    <location>
        <begin position="636"/>
        <end position="651"/>
    </location>
</feature>
<feature type="compositionally biased region" description="Polar residues" evidence="1">
    <location>
        <begin position="172"/>
        <end position="202"/>
    </location>
</feature>
<organism evidence="2 3">
    <name type="scientific">Piedraia hortae CBS 480.64</name>
    <dbReference type="NCBI Taxonomy" id="1314780"/>
    <lineage>
        <taxon>Eukaryota</taxon>
        <taxon>Fungi</taxon>
        <taxon>Dikarya</taxon>
        <taxon>Ascomycota</taxon>
        <taxon>Pezizomycotina</taxon>
        <taxon>Dothideomycetes</taxon>
        <taxon>Dothideomycetidae</taxon>
        <taxon>Capnodiales</taxon>
        <taxon>Piedraiaceae</taxon>
        <taxon>Piedraia</taxon>
    </lineage>
</organism>
<keyword evidence="3" id="KW-1185">Reference proteome</keyword>
<protein>
    <submittedName>
        <fullName evidence="2">Uncharacterized protein</fullName>
    </submittedName>
</protein>
<dbReference type="EMBL" id="MU005960">
    <property type="protein sequence ID" value="KAF2863512.1"/>
    <property type="molecule type" value="Genomic_DNA"/>
</dbReference>
<feature type="region of interest" description="Disordered" evidence="1">
    <location>
        <begin position="162"/>
        <end position="404"/>
    </location>
</feature>
<name>A0A6A7C8E0_9PEZI</name>
<feature type="region of interest" description="Disordered" evidence="1">
    <location>
        <begin position="430"/>
        <end position="453"/>
    </location>
</feature>
<proteinExistence type="predicted"/>
<evidence type="ECO:0000256" key="1">
    <source>
        <dbReference type="SAM" id="MobiDB-lite"/>
    </source>
</evidence>
<feature type="region of interest" description="Disordered" evidence="1">
    <location>
        <begin position="557"/>
        <end position="708"/>
    </location>
</feature>
<dbReference type="Proteomes" id="UP000799421">
    <property type="component" value="Unassembled WGS sequence"/>
</dbReference>
<reference evidence="2" key="1">
    <citation type="journal article" date="2020" name="Stud. Mycol.">
        <title>101 Dothideomycetes genomes: a test case for predicting lifestyles and emergence of pathogens.</title>
        <authorList>
            <person name="Haridas S."/>
            <person name="Albert R."/>
            <person name="Binder M."/>
            <person name="Bloem J."/>
            <person name="Labutti K."/>
            <person name="Salamov A."/>
            <person name="Andreopoulos B."/>
            <person name="Baker S."/>
            <person name="Barry K."/>
            <person name="Bills G."/>
            <person name="Bluhm B."/>
            <person name="Cannon C."/>
            <person name="Castanera R."/>
            <person name="Culley D."/>
            <person name="Daum C."/>
            <person name="Ezra D."/>
            <person name="Gonzalez J."/>
            <person name="Henrissat B."/>
            <person name="Kuo A."/>
            <person name="Liang C."/>
            <person name="Lipzen A."/>
            <person name="Lutzoni F."/>
            <person name="Magnuson J."/>
            <person name="Mondo S."/>
            <person name="Nolan M."/>
            <person name="Ohm R."/>
            <person name="Pangilinan J."/>
            <person name="Park H.-J."/>
            <person name="Ramirez L."/>
            <person name="Alfaro M."/>
            <person name="Sun H."/>
            <person name="Tritt A."/>
            <person name="Yoshinaga Y."/>
            <person name="Zwiers L.-H."/>
            <person name="Turgeon B."/>
            <person name="Goodwin S."/>
            <person name="Spatafora J."/>
            <person name="Crous P."/>
            <person name="Grigoriev I."/>
        </authorList>
    </citation>
    <scope>NUCLEOTIDE SEQUENCE</scope>
    <source>
        <strain evidence="2">CBS 480.64</strain>
    </source>
</reference>
<feature type="compositionally biased region" description="Polar residues" evidence="1">
    <location>
        <begin position="562"/>
        <end position="572"/>
    </location>
</feature>
<feature type="compositionally biased region" description="Basic and acidic residues" evidence="1">
    <location>
        <begin position="741"/>
        <end position="754"/>
    </location>
</feature>